<organism evidence="1 2">
    <name type="scientific">Ditylenchus dipsaci</name>
    <dbReference type="NCBI Taxonomy" id="166011"/>
    <lineage>
        <taxon>Eukaryota</taxon>
        <taxon>Metazoa</taxon>
        <taxon>Ecdysozoa</taxon>
        <taxon>Nematoda</taxon>
        <taxon>Chromadorea</taxon>
        <taxon>Rhabditida</taxon>
        <taxon>Tylenchina</taxon>
        <taxon>Tylenchomorpha</taxon>
        <taxon>Sphaerularioidea</taxon>
        <taxon>Anguinidae</taxon>
        <taxon>Anguininae</taxon>
        <taxon>Ditylenchus</taxon>
    </lineage>
</organism>
<evidence type="ECO:0000313" key="2">
    <source>
        <dbReference type="WBParaSite" id="jg5859"/>
    </source>
</evidence>
<dbReference type="AlphaFoldDB" id="A0A915EH74"/>
<protein>
    <submittedName>
        <fullName evidence="2">Uncharacterized protein</fullName>
    </submittedName>
</protein>
<accession>A0A915EH74</accession>
<dbReference type="Proteomes" id="UP000887574">
    <property type="component" value="Unplaced"/>
</dbReference>
<name>A0A915EH74_9BILA</name>
<dbReference type="WBParaSite" id="jg5859">
    <property type="protein sequence ID" value="jg5859"/>
    <property type="gene ID" value="jg5859"/>
</dbReference>
<proteinExistence type="predicted"/>
<sequence>MQQKKNSDIFKKHQNSLNLKLTGDELHAEDQLDNFRKLECLLENWCDHLRCSILAKDNFRAITDTFLYNRPEAFSLFLDYLNRHQLSRAREFVDMVYDRKKTKEVKELRQMVLRRQQTIE</sequence>
<keyword evidence="1" id="KW-1185">Reference proteome</keyword>
<reference evidence="2" key="1">
    <citation type="submission" date="2022-11" db="UniProtKB">
        <authorList>
            <consortium name="WormBaseParasite"/>
        </authorList>
    </citation>
    <scope>IDENTIFICATION</scope>
</reference>
<evidence type="ECO:0000313" key="1">
    <source>
        <dbReference type="Proteomes" id="UP000887574"/>
    </source>
</evidence>